<keyword evidence="2" id="KW-1185">Reference proteome</keyword>
<organism evidence="1 2">
    <name type="scientific">Natronosalvus hydrolyticus</name>
    <dbReference type="NCBI Taxonomy" id="2979988"/>
    <lineage>
        <taxon>Archaea</taxon>
        <taxon>Methanobacteriati</taxon>
        <taxon>Methanobacteriota</taxon>
        <taxon>Stenosarchaea group</taxon>
        <taxon>Halobacteria</taxon>
        <taxon>Halobacteriales</taxon>
        <taxon>Natrialbaceae</taxon>
        <taxon>Natronosalvus</taxon>
    </lineage>
</organism>
<evidence type="ECO:0000313" key="1">
    <source>
        <dbReference type="EMBL" id="MCU4750881.1"/>
    </source>
</evidence>
<name>A0AAP3E512_9EURY</name>
<dbReference type="EMBL" id="JAOPJZ010000001">
    <property type="protein sequence ID" value="MCU4750881.1"/>
    <property type="molecule type" value="Genomic_DNA"/>
</dbReference>
<accession>A0AAP3E512</accession>
<proteinExistence type="predicted"/>
<comment type="caution">
    <text evidence="1">The sequence shown here is derived from an EMBL/GenBank/DDBJ whole genome shotgun (WGS) entry which is preliminary data.</text>
</comment>
<dbReference type="RefSeq" id="WP_342806085.1">
    <property type="nucleotide sequence ID" value="NZ_JAOPJZ010000001.1"/>
</dbReference>
<dbReference type="Proteomes" id="UP001321047">
    <property type="component" value="Unassembled WGS sequence"/>
</dbReference>
<gene>
    <name evidence="1" type="ORF">OB919_02610</name>
</gene>
<protein>
    <submittedName>
        <fullName evidence="1">Uncharacterized protein</fullName>
    </submittedName>
</protein>
<dbReference type="AlphaFoldDB" id="A0AAP3E512"/>
<reference evidence="1 2" key="1">
    <citation type="submission" date="2022-09" db="EMBL/GenBank/DDBJ databases">
        <title>Enrichment on poylsaccharides allowed isolation of novel metabolic and taxonomic groups of Haloarchaea.</title>
        <authorList>
            <person name="Sorokin D.Y."/>
            <person name="Elcheninov A.G."/>
            <person name="Khizhniak T.V."/>
            <person name="Kolganova T.V."/>
            <person name="Kublanov I.V."/>
        </authorList>
    </citation>
    <scope>NUCLEOTIDE SEQUENCE [LARGE SCALE GENOMIC DNA]</scope>
    <source>
        <strain evidence="1 2">AArc-curdl1</strain>
    </source>
</reference>
<sequence length="82" mass="8933">MQDDIDTDDLPEEIDEVLAAARYAAANTDGVEETDTKIILNEEKNIGIAHIDTDCEGEYARFVFTTDGSRQVWPLGGGDDGV</sequence>
<evidence type="ECO:0000313" key="2">
    <source>
        <dbReference type="Proteomes" id="UP001321047"/>
    </source>
</evidence>